<dbReference type="InterPro" id="IPR001810">
    <property type="entry name" value="F-box_dom"/>
</dbReference>
<gene>
    <name evidence="2" type="ORF">LSALG_LOCUS9233</name>
</gene>
<dbReference type="SUPFAM" id="SSF81383">
    <property type="entry name" value="F-box domain"/>
    <property type="match status" value="1"/>
</dbReference>
<dbReference type="PANTHER" id="PTHR31639:SF333">
    <property type="entry name" value="F-BOX DOMAIN, FBD DOMAIN, LEUCINE-RICH REPEAT DOMAIN, L DOMAIN-LIKE PROTEIN-RELATED"/>
    <property type="match status" value="1"/>
</dbReference>
<feature type="domain" description="F-box" evidence="1">
    <location>
        <begin position="11"/>
        <end position="59"/>
    </location>
</feature>
<dbReference type="PROSITE" id="PS50181">
    <property type="entry name" value="FBOX"/>
    <property type="match status" value="1"/>
</dbReference>
<dbReference type="EMBL" id="OX465077">
    <property type="protein sequence ID" value="CAI9268829.1"/>
    <property type="molecule type" value="Genomic_DNA"/>
</dbReference>
<dbReference type="AlphaFoldDB" id="A0AA35Y687"/>
<sequence length="424" mass="48574">MTANYKRKSGRDRISNLPEHLIASIIERLPIQDAVRTCIISKKWRYIWTEMRKLVFDNKFSNKFAKNGAFGGFISIIKQVLTLSKGPILKFSKNGAFGSNEFISIVNQVLTLHKGPILKFHLHIPNIFLDSFEEVDQSMLLLSRTGVRELILDSSNRCYELPSYVFSCLELTRLILYNCFFNPPLKFEGFLNLEELILRHIDFGANLCGTKINLPRLKNLSLGYCKNVYNLKIKATNLFRLAITACPDAMLATMLSNSKVKRFCIDAQFLKTLTPENIPKWLQQPDNSLRYLWFRKFHLVDVDQLRGALCLLRNSPNIKTLGMYLEKLFQKPRVNIGPASSILESLNCLDYKLYQLQNVVITSIEGSKPEMLFIKLLLSHSPSLEKVTIRPSGSSSVQERLDIAKDVMWFPRASPKAKIIYSNP</sequence>
<dbReference type="Gene3D" id="3.80.10.10">
    <property type="entry name" value="Ribonuclease Inhibitor"/>
    <property type="match status" value="1"/>
</dbReference>
<reference evidence="2" key="1">
    <citation type="submission" date="2023-04" db="EMBL/GenBank/DDBJ databases">
        <authorList>
            <person name="Vijverberg K."/>
            <person name="Xiong W."/>
            <person name="Schranz E."/>
        </authorList>
    </citation>
    <scope>NUCLEOTIDE SEQUENCE</scope>
</reference>
<dbReference type="SUPFAM" id="SSF52047">
    <property type="entry name" value="RNI-like"/>
    <property type="match status" value="1"/>
</dbReference>
<dbReference type="Pfam" id="PF00646">
    <property type="entry name" value="F-box"/>
    <property type="match status" value="1"/>
</dbReference>
<dbReference type="InterPro" id="IPR053781">
    <property type="entry name" value="F-box_AtFBL13-like"/>
</dbReference>
<proteinExistence type="predicted"/>
<keyword evidence="3" id="KW-1185">Reference proteome</keyword>
<dbReference type="CDD" id="cd22160">
    <property type="entry name" value="F-box_AtFBL13-like"/>
    <property type="match status" value="1"/>
</dbReference>
<dbReference type="SMART" id="SM00256">
    <property type="entry name" value="FBOX"/>
    <property type="match status" value="1"/>
</dbReference>
<organism evidence="2 3">
    <name type="scientific">Lactuca saligna</name>
    <name type="common">Willowleaf lettuce</name>
    <dbReference type="NCBI Taxonomy" id="75948"/>
    <lineage>
        <taxon>Eukaryota</taxon>
        <taxon>Viridiplantae</taxon>
        <taxon>Streptophyta</taxon>
        <taxon>Embryophyta</taxon>
        <taxon>Tracheophyta</taxon>
        <taxon>Spermatophyta</taxon>
        <taxon>Magnoliopsida</taxon>
        <taxon>eudicotyledons</taxon>
        <taxon>Gunneridae</taxon>
        <taxon>Pentapetalae</taxon>
        <taxon>asterids</taxon>
        <taxon>campanulids</taxon>
        <taxon>Asterales</taxon>
        <taxon>Asteraceae</taxon>
        <taxon>Cichorioideae</taxon>
        <taxon>Cichorieae</taxon>
        <taxon>Lactucinae</taxon>
        <taxon>Lactuca</taxon>
    </lineage>
</organism>
<dbReference type="InterPro" id="IPR006566">
    <property type="entry name" value="FBD"/>
</dbReference>
<evidence type="ECO:0000313" key="2">
    <source>
        <dbReference type="EMBL" id="CAI9268829.1"/>
    </source>
</evidence>
<dbReference type="Proteomes" id="UP001177003">
    <property type="component" value="Chromosome 1"/>
</dbReference>
<dbReference type="Gene3D" id="1.20.1280.50">
    <property type="match status" value="1"/>
</dbReference>
<dbReference type="InterPro" id="IPR032675">
    <property type="entry name" value="LRR_dom_sf"/>
</dbReference>
<dbReference type="InterPro" id="IPR036047">
    <property type="entry name" value="F-box-like_dom_sf"/>
</dbReference>
<dbReference type="PANTHER" id="PTHR31639">
    <property type="entry name" value="F-BOX PROTEIN-LIKE"/>
    <property type="match status" value="1"/>
</dbReference>
<evidence type="ECO:0000313" key="3">
    <source>
        <dbReference type="Proteomes" id="UP001177003"/>
    </source>
</evidence>
<dbReference type="SMART" id="SM00579">
    <property type="entry name" value="FBD"/>
    <property type="match status" value="1"/>
</dbReference>
<evidence type="ECO:0000259" key="1">
    <source>
        <dbReference type="PROSITE" id="PS50181"/>
    </source>
</evidence>
<protein>
    <recommendedName>
        <fullName evidence="1">F-box domain-containing protein</fullName>
    </recommendedName>
</protein>
<accession>A0AA35Y687</accession>
<name>A0AA35Y687_LACSI</name>